<organism evidence="12 13">
    <name type="scientific">Catharus ustulatus</name>
    <name type="common">Russet-backed thrush</name>
    <name type="synonym">Hylocichla ustulatus</name>
    <dbReference type="NCBI Taxonomy" id="91951"/>
    <lineage>
        <taxon>Eukaryota</taxon>
        <taxon>Metazoa</taxon>
        <taxon>Chordata</taxon>
        <taxon>Craniata</taxon>
        <taxon>Vertebrata</taxon>
        <taxon>Euteleostomi</taxon>
        <taxon>Archelosauria</taxon>
        <taxon>Archosauria</taxon>
        <taxon>Dinosauria</taxon>
        <taxon>Saurischia</taxon>
        <taxon>Theropoda</taxon>
        <taxon>Coelurosauria</taxon>
        <taxon>Aves</taxon>
        <taxon>Neognathae</taxon>
        <taxon>Neoaves</taxon>
        <taxon>Telluraves</taxon>
        <taxon>Australaves</taxon>
        <taxon>Passeriformes</taxon>
        <taxon>Turdidae</taxon>
        <taxon>Catharus</taxon>
    </lineage>
</organism>
<evidence type="ECO:0000256" key="9">
    <source>
        <dbReference type="ARBA" id="ARBA00047597"/>
    </source>
</evidence>
<keyword evidence="4" id="KW-0548">Nucleotidyltransferase</keyword>
<dbReference type="GO" id="GO:0016779">
    <property type="term" value="F:nucleotidyltransferase activity"/>
    <property type="evidence" value="ECO:0007669"/>
    <property type="project" value="UniProtKB-KW"/>
</dbReference>
<dbReference type="PANTHER" id="PTHR10339">
    <property type="entry name" value="ADP-RIBOSYLTRANSFERASE"/>
    <property type="match status" value="1"/>
</dbReference>
<reference evidence="12" key="1">
    <citation type="submission" date="2020-10" db="EMBL/GenBank/DDBJ databases">
        <title>Catharus ustulatus (Swainson's thrush) genome, bCatUst1, primary haplotype v2.</title>
        <authorList>
            <person name="Delmore K."/>
            <person name="Vafadar M."/>
            <person name="Formenti G."/>
            <person name="Chow W."/>
            <person name="Pelan S."/>
            <person name="Howe K."/>
            <person name="Rhie A."/>
            <person name="Mountcastle J."/>
            <person name="Haase B."/>
            <person name="Fedrigo O."/>
            <person name="Jarvis E.D."/>
        </authorList>
    </citation>
    <scope>NUCLEOTIDE SEQUENCE [LARGE SCALE GENOMIC DNA]</scope>
</reference>
<dbReference type="PROSITE" id="PS51996">
    <property type="entry name" value="TR_MART"/>
    <property type="match status" value="1"/>
</dbReference>
<dbReference type="GO" id="GO:0003950">
    <property type="term" value="F:NAD+ poly-ADP-ribosyltransferase activity"/>
    <property type="evidence" value="ECO:0007669"/>
    <property type="project" value="UniProtKB-ARBA"/>
</dbReference>
<dbReference type="SUPFAM" id="SSF56399">
    <property type="entry name" value="ADP-ribosylation"/>
    <property type="match status" value="1"/>
</dbReference>
<feature type="chain" id="PRO_5034463847" description="NAD(P)(+)--arginine ADP-ribosyltransferase" evidence="10">
    <location>
        <begin position="23"/>
        <end position="305"/>
    </location>
</feature>
<dbReference type="InterPro" id="IPR000768">
    <property type="entry name" value="ART"/>
</dbReference>
<dbReference type="Proteomes" id="UP000694563">
    <property type="component" value="Chromosome 1"/>
</dbReference>
<evidence type="ECO:0000256" key="5">
    <source>
        <dbReference type="ARBA" id="ARBA00022729"/>
    </source>
</evidence>
<comment type="similarity">
    <text evidence="1 10">Belongs to the Arg-specific ADP-ribosyltransferase family.</text>
</comment>
<evidence type="ECO:0000256" key="2">
    <source>
        <dbReference type="ARBA" id="ARBA00022676"/>
    </source>
</evidence>
<dbReference type="Ensembl" id="ENSCUST00005002332.1">
    <property type="protein sequence ID" value="ENSCUSP00005002214.1"/>
    <property type="gene ID" value="ENSCUSG00005001515.1"/>
</dbReference>
<keyword evidence="7 10" id="KW-0520">NAD</keyword>
<keyword evidence="5 10" id="KW-0732">Signal</keyword>
<feature type="signal peptide" evidence="10">
    <location>
        <begin position="1"/>
        <end position="22"/>
    </location>
</feature>
<dbReference type="InterPro" id="IPR050999">
    <property type="entry name" value="ADP-ribosyltransferase_ARG"/>
</dbReference>
<accession>A0A8C3TLV5</accession>
<dbReference type="FunFam" id="3.90.176.10:FF:000001">
    <property type="entry name" value="NAD(P)(+)--arginine ADP-ribosyltransferase"/>
    <property type="match status" value="1"/>
</dbReference>
<name>A0A8C3TLV5_CATUS</name>
<reference evidence="12" key="3">
    <citation type="submission" date="2025-09" db="UniProtKB">
        <authorList>
            <consortium name="Ensembl"/>
        </authorList>
    </citation>
    <scope>IDENTIFICATION</scope>
</reference>
<feature type="compositionally biased region" description="Low complexity" evidence="11">
    <location>
        <begin position="255"/>
        <end position="264"/>
    </location>
</feature>
<evidence type="ECO:0000256" key="1">
    <source>
        <dbReference type="ARBA" id="ARBA00009558"/>
    </source>
</evidence>
<evidence type="ECO:0000256" key="11">
    <source>
        <dbReference type="SAM" id="MobiDB-lite"/>
    </source>
</evidence>
<dbReference type="PANTHER" id="PTHR10339:SF19">
    <property type="entry name" value="GPI-LINKED NAD(P)(+)--ARGININE ADP-RIBOSYLTRANSFERASE 1"/>
    <property type="match status" value="1"/>
</dbReference>
<evidence type="ECO:0000256" key="6">
    <source>
        <dbReference type="ARBA" id="ARBA00022857"/>
    </source>
</evidence>
<dbReference type="PRINTS" id="PR00970">
    <property type="entry name" value="RIBTRNSFRASE"/>
</dbReference>
<comment type="catalytic activity">
    <reaction evidence="9 10">
        <text>L-arginyl-[protein] + NAD(+) = N(omega)-(ADP-D-ribosyl)-L-arginyl-[protein] + nicotinamide + H(+)</text>
        <dbReference type="Rhea" id="RHEA:19149"/>
        <dbReference type="Rhea" id="RHEA-COMP:10532"/>
        <dbReference type="Rhea" id="RHEA-COMP:15087"/>
        <dbReference type="ChEBI" id="CHEBI:15378"/>
        <dbReference type="ChEBI" id="CHEBI:17154"/>
        <dbReference type="ChEBI" id="CHEBI:29965"/>
        <dbReference type="ChEBI" id="CHEBI:57540"/>
        <dbReference type="ChEBI" id="CHEBI:142554"/>
        <dbReference type="EC" id="2.4.2.31"/>
    </reaction>
</comment>
<evidence type="ECO:0000256" key="7">
    <source>
        <dbReference type="ARBA" id="ARBA00023027"/>
    </source>
</evidence>
<dbReference type="EC" id="2.4.2.31" evidence="10"/>
<feature type="region of interest" description="Disordered" evidence="11">
    <location>
        <begin position="255"/>
        <end position="281"/>
    </location>
</feature>
<keyword evidence="6 10" id="KW-0521">NADP</keyword>
<dbReference type="GO" id="GO:0106274">
    <property type="term" value="F:NAD+-protein-arginine ADP-ribosyltransferase activity"/>
    <property type="evidence" value="ECO:0007669"/>
    <property type="project" value="UniProtKB-EC"/>
</dbReference>
<evidence type="ECO:0000256" key="8">
    <source>
        <dbReference type="ARBA" id="ARBA00023157"/>
    </source>
</evidence>
<dbReference type="PROSITE" id="PS01291">
    <property type="entry name" value="ART"/>
    <property type="match status" value="1"/>
</dbReference>
<reference evidence="12" key="2">
    <citation type="submission" date="2025-08" db="UniProtKB">
        <authorList>
            <consortium name="Ensembl"/>
        </authorList>
    </citation>
    <scope>IDENTIFICATION</scope>
</reference>
<evidence type="ECO:0000256" key="3">
    <source>
        <dbReference type="ARBA" id="ARBA00022679"/>
    </source>
</evidence>
<proteinExistence type="inferred from homology"/>
<evidence type="ECO:0000313" key="12">
    <source>
        <dbReference type="Ensembl" id="ENSCUSP00005002214.1"/>
    </source>
</evidence>
<protein>
    <recommendedName>
        <fullName evidence="10">NAD(P)(+)--arginine ADP-ribosyltransferase</fullName>
        <ecNumber evidence="10">2.4.2.31</ecNumber>
    </recommendedName>
    <alternativeName>
        <fullName evidence="10">Mono(ADP-ribosyl)transferase</fullName>
    </alternativeName>
</protein>
<dbReference type="GO" id="GO:0044194">
    <property type="term" value="C:cytolytic granule"/>
    <property type="evidence" value="ECO:0007669"/>
    <property type="project" value="UniProtKB-ARBA"/>
</dbReference>
<dbReference type="Gene3D" id="3.90.176.10">
    <property type="entry name" value="Toxin ADP-ribosyltransferase, Chain A, domain 1"/>
    <property type="match status" value="1"/>
</dbReference>
<evidence type="ECO:0000313" key="13">
    <source>
        <dbReference type="Proteomes" id="UP000694563"/>
    </source>
</evidence>
<dbReference type="GO" id="GO:0046677">
    <property type="term" value="P:response to antibiotic"/>
    <property type="evidence" value="ECO:0007669"/>
    <property type="project" value="UniProtKB-ARBA"/>
</dbReference>
<evidence type="ECO:0000256" key="4">
    <source>
        <dbReference type="ARBA" id="ARBA00022695"/>
    </source>
</evidence>
<keyword evidence="3 10" id="KW-0808">Transferase</keyword>
<keyword evidence="8" id="KW-1015">Disulfide bond</keyword>
<dbReference type="Pfam" id="PF01129">
    <property type="entry name" value="ART"/>
    <property type="match status" value="1"/>
</dbReference>
<evidence type="ECO:0000256" key="10">
    <source>
        <dbReference type="RuleBase" id="RU361228"/>
    </source>
</evidence>
<keyword evidence="13" id="KW-1185">Reference proteome</keyword>
<dbReference type="GO" id="GO:0005615">
    <property type="term" value="C:extracellular space"/>
    <property type="evidence" value="ECO:0007669"/>
    <property type="project" value="UniProtKB-ARBA"/>
</dbReference>
<keyword evidence="2 10" id="KW-0328">Glycosyltransferase</keyword>
<sequence>VPGSSLRLILTLALLAMAVATAAIQEETLDMAPKSFDDQYLTCADDMVKRLPELNSTEFSQNAEYAQVWPKAMVNWQRKGSPTTPLSQDEAIAVMIYTMKDVYSQFNAAVREAGSSRQQYRNNFQFKTLHFLLTRALQKLRVPNECKDVFRGVRDYQFKVKKGDKVRFGQFASTSLSRQVSERFGTDTMFRVHTCHGADIQKFSNNPSDREVLVPPFETFDVTSNILSIQLDSIGTYSKYNCEWVPGRDSLGPWGHPLGPWGQPESGDRAQGWEPGQGHPHSDPVPPFHRLCCGDRPCVPNVGGL</sequence>
<dbReference type="AlphaFoldDB" id="A0A8C3TLV5"/>